<dbReference type="CDD" id="cd07425">
    <property type="entry name" value="MPP_Shelphs"/>
    <property type="match status" value="1"/>
</dbReference>
<dbReference type="SMART" id="SM00827">
    <property type="entry name" value="PKS_AT"/>
    <property type="match status" value="1"/>
</dbReference>
<evidence type="ECO:0000313" key="2">
    <source>
        <dbReference type="EMBL" id="SPD25930.1"/>
    </source>
</evidence>
<protein>
    <recommendedName>
        <fullName evidence="1">Malonyl-CoA:ACP transacylase (MAT) domain-containing protein</fullName>
    </recommendedName>
</protein>
<feature type="domain" description="Malonyl-CoA:ACP transacylase (MAT)" evidence="1">
    <location>
        <begin position="300"/>
        <end position="594"/>
    </location>
</feature>
<dbReference type="FunFam" id="3.30.70.250:FF:000004">
    <property type="entry name" value="Malonyl CoA-acyl carrier transacylase"/>
    <property type="match status" value="1"/>
</dbReference>
<dbReference type="Gene3D" id="3.40.366.10">
    <property type="entry name" value="Malonyl-Coenzyme A Acyl Carrier Protein, domain 2"/>
    <property type="match status" value="1"/>
</dbReference>
<name>A0A2N9IP37_FAGSY</name>
<dbReference type="Gene3D" id="3.30.70.250">
    <property type="entry name" value="Malonyl-CoA ACP transacylase, ACP-binding"/>
    <property type="match status" value="1"/>
</dbReference>
<organism evidence="2">
    <name type="scientific">Fagus sylvatica</name>
    <name type="common">Beechnut</name>
    <dbReference type="NCBI Taxonomy" id="28930"/>
    <lineage>
        <taxon>Eukaryota</taxon>
        <taxon>Viridiplantae</taxon>
        <taxon>Streptophyta</taxon>
        <taxon>Embryophyta</taxon>
        <taxon>Tracheophyta</taxon>
        <taxon>Spermatophyta</taxon>
        <taxon>Magnoliopsida</taxon>
        <taxon>eudicotyledons</taxon>
        <taxon>Gunneridae</taxon>
        <taxon>Pentapetalae</taxon>
        <taxon>rosids</taxon>
        <taxon>fabids</taxon>
        <taxon>Fagales</taxon>
        <taxon>Fagaceae</taxon>
        <taxon>Fagus</taxon>
    </lineage>
</organism>
<dbReference type="Pfam" id="PF00149">
    <property type="entry name" value="Metallophos"/>
    <property type="match status" value="1"/>
</dbReference>
<reference evidence="2" key="1">
    <citation type="submission" date="2018-02" db="EMBL/GenBank/DDBJ databases">
        <authorList>
            <person name="Cohen D.B."/>
            <person name="Kent A.D."/>
        </authorList>
    </citation>
    <scope>NUCLEOTIDE SEQUENCE</scope>
</reference>
<accession>A0A2N9IP37</accession>
<dbReference type="InterPro" id="IPR014043">
    <property type="entry name" value="Acyl_transferase_dom"/>
</dbReference>
<dbReference type="SUPFAM" id="SSF52151">
    <property type="entry name" value="FabD/lysophospholipase-like"/>
    <property type="match status" value="1"/>
</dbReference>
<dbReference type="PANTHER" id="PTHR47170:SF2">
    <property type="entry name" value="MALONYL-COA:ACP TRANSACYLASE (MAT) DOMAIN-CONTAINING PROTEIN"/>
    <property type="match status" value="1"/>
</dbReference>
<dbReference type="PANTHER" id="PTHR47170">
    <property type="entry name" value="MALONYL-COA ACP TRANSACYLASE, ACP-BINDING"/>
    <property type="match status" value="1"/>
</dbReference>
<dbReference type="GO" id="GO:0016740">
    <property type="term" value="F:transferase activity"/>
    <property type="evidence" value="ECO:0007669"/>
    <property type="project" value="InterPro"/>
</dbReference>
<dbReference type="Pfam" id="PF00698">
    <property type="entry name" value="Acyl_transf_1"/>
    <property type="match status" value="1"/>
</dbReference>
<dbReference type="InterPro" id="IPR001227">
    <property type="entry name" value="Ac_transferase_dom_sf"/>
</dbReference>
<dbReference type="SUPFAM" id="SSF56300">
    <property type="entry name" value="Metallo-dependent phosphatases"/>
    <property type="match status" value="1"/>
</dbReference>
<dbReference type="SUPFAM" id="SSF55048">
    <property type="entry name" value="Probable ACP-binding domain of malonyl-CoA ACP transacylase"/>
    <property type="match status" value="1"/>
</dbReference>
<proteinExistence type="predicted"/>
<dbReference type="AlphaFoldDB" id="A0A2N9IP37"/>
<dbReference type="InterPro" id="IPR016035">
    <property type="entry name" value="Acyl_Trfase/lysoPLipase"/>
</dbReference>
<gene>
    <name evidence="2" type="ORF">FSB_LOCUS53812</name>
</gene>
<dbReference type="Gene3D" id="3.60.21.10">
    <property type="match status" value="1"/>
</dbReference>
<dbReference type="InterPro" id="IPR016036">
    <property type="entry name" value="Malonyl_transacylase_ACP-bd"/>
</dbReference>
<dbReference type="EMBL" id="OIVN01006137">
    <property type="protein sequence ID" value="SPD25930.1"/>
    <property type="molecule type" value="Genomic_DNA"/>
</dbReference>
<evidence type="ECO:0000259" key="1">
    <source>
        <dbReference type="SMART" id="SM00827"/>
    </source>
</evidence>
<dbReference type="InterPro" id="IPR029052">
    <property type="entry name" value="Metallo-depent_PP-like"/>
</dbReference>
<dbReference type="InterPro" id="IPR004843">
    <property type="entry name" value="Calcineurin-like_PHP"/>
</dbReference>
<dbReference type="InterPro" id="IPR041787">
    <property type="entry name" value="MPP_Shelphs"/>
</dbReference>
<dbReference type="InterPro" id="IPR052760">
    <property type="entry name" value="Mitochondrial_malonyltrans"/>
</dbReference>
<dbReference type="GO" id="GO:0016787">
    <property type="term" value="F:hydrolase activity"/>
    <property type="evidence" value="ECO:0007669"/>
    <property type="project" value="InterPro"/>
</dbReference>
<sequence length="595" mass="63188">MAPFGPHMAPSLALPNSVATFPTSQTLRTSSSSSSSLSSFNRITGGALKPIVVNGNPPTFVSAPGRRIVAVGDLHGDLDQARCALEMAGVLSPDGQDLWTGGETVLIQLGDILDRGEDEIAILSLLQSLDIQAKAKGGAVFQVNGNHETMNVEGDFRYVESEAFDECIDFLEYLDECGNDWEEAFVGWIGQRQKGVIARSMLLRPGGPLACELAQHAVALKVNDWVFCHGGLLPHHGVLILLQLHMIHSILEETLQAVGATAMVVGHTPQTLGVNCKYNCSIWRIDVGMSSGVLNSRPEGAQAVGMGKEAQNVPTAAELYKKANDILGFDLLDICINGPKDKLDSTVISQPAIYVTSLAAVELLRVRDGGQQIIDSVDVTCGLSLGEYTALAFAGAFSFEDGLKLVKLRGEAMQEAADAAKSAMVSVIGLDSDKVQQLCDAANQEVDEANKVQIANYLCPGNYAVSGGVKGVEAVEAKAKSFKARMTVRLAVAGAFHTSFMEPAVSRLEAALAATVIRTPKIPVISNVDAQPHADPDTIKKILACQVTSPVQWETTVKTLLTNGLKKSYELGPGKVIAGIFKRVDKSADIENVGA</sequence>